<feature type="non-terminal residue" evidence="2">
    <location>
        <position position="1"/>
    </location>
</feature>
<dbReference type="EMBL" id="ANJZ01000383">
    <property type="protein sequence ID" value="EPC57818.1"/>
    <property type="molecule type" value="Genomic_DNA"/>
</dbReference>
<keyword evidence="1" id="KW-0472">Membrane</keyword>
<feature type="transmembrane region" description="Helical" evidence="1">
    <location>
        <begin position="33"/>
        <end position="55"/>
    </location>
</feature>
<proteinExistence type="predicted"/>
<feature type="transmembrane region" description="Helical" evidence="1">
    <location>
        <begin position="7"/>
        <end position="27"/>
    </location>
</feature>
<organism evidence="2 3">
    <name type="scientific">Lacticaseibacillus paracasei subsp. paracasei Lpp14</name>
    <dbReference type="NCBI Taxonomy" id="1256204"/>
    <lineage>
        <taxon>Bacteria</taxon>
        <taxon>Bacillati</taxon>
        <taxon>Bacillota</taxon>
        <taxon>Bacilli</taxon>
        <taxon>Lactobacillales</taxon>
        <taxon>Lactobacillaceae</taxon>
        <taxon>Lacticaseibacillus</taxon>
    </lineage>
</organism>
<sequence>SKEAFTMVLISILLDLIALGGYFLVTASATQPIFWLLTIVEGVIVVILVGFFFSYRGKRRSRFYDPDIGARPYTVRFSIIAVSLFVNGAALFVYIMAIRGNSIF</sequence>
<evidence type="ECO:0000313" key="2">
    <source>
        <dbReference type="EMBL" id="EPC57818.1"/>
    </source>
</evidence>
<reference evidence="2 3" key="1">
    <citation type="journal article" date="2013" name="PLoS ONE">
        <title>Lactobacillus paracasei comparative genomics: towards species pan-genome definition and exploitation of diversity.</title>
        <authorList>
            <person name="Smokvina T."/>
            <person name="Wels M."/>
            <person name="Polka J."/>
            <person name="Chervaux C."/>
            <person name="Brisse S."/>
            <person name="Boekhorst J."/>
            <person name="van Hylckama Vlieg J.E."/>
            <person name="Siezen R.J."/>
        </authorList>
    </citation>
    <scope>NUCLEOTIDE SEQUENCE [LARGE SCALE GENOMIC DNA]</scope>
    <source>
        <strain evidence="2 3">Lpp14</strain>
    </source>
</reference>
<protein>
    <submittedName>
        <fullName evidence="2">Uncharacterized protein</fullName>
    </submittedName>
</protein>
<keyword evidence="1" id="KW-1133">Transmembrane helix</keyword>
<dbReference type="Proteomes" id="UP000014264">
    <property type="component" value="Unassembled WGS sequence"/>
</dbReference>
<feature type="transmembrane region" description="Helical" evidence="1">
    <location>
        <begin position="75"/>
        <end position="98"/>
    </location>
</feature>
<evidence type="ECO:0000256" key="1">
    <source>
        <dbReference type="SAM" id="Phobius"/>
    </source>
</evidence>
<comment type="caution">
    <text evidence="2">The sequence shown here is derived from an EMBL/GenBank/DDBJ whole genome shotgun (WGS) entry which is preliminary data.</text>
</comment>
<keyword evidence="1" id="KW-0812">Transmembrane</keyword>
<gene>
    <name evidence="2" type="ORF">Lpp14_15051</name>
</gene>
<dbReference type="AlphaFoldDB" id="A0A829GKI3"/>
<name>A0A829GKI3_LACPA</name>
<evidence type="ECO:0000313" key="3">
    <source>
        <dbReference type="Proteomes" id="UP000014264"/>
    </source>
</evidence>
<accession>A0A829GKI3</accession>